<dbReference type="Proteomes" id="UP000007575">
    <property type="component" value="Plasmid P3"/>
</dbReference>
<name>H8H342_DEIGI</name>
<keyword evidence="3" id="KW-1185">Reference proteome</keyword>
<proteinExistence type="predicted"/>
<reference evidence="2 3" key="1">
    <citation type="journal article" date="2012" name="PLoS ONE">
        <title>Genome sequence and transcriptome analysis of the radioresistant bacterium Deinococcus gobiensis: insights into the extreme environmental adaptations.</title>
        <authorList>
            <person name="Yuan M."/>
            <person name="Chen M."/>
            <person name="Zhang W."/>
            <person name="Lu W."/>
            <person name="Wang J."/>
            <person name="Yang M."/>
            <person name="Zhao P."/>
            <person name="Tang R."/>
            <person name="Li X."/>
            <person name="Hao Y."/>
            <person name="Zhou Z."/>
            <person name="Zhan Y."/>
            <person name="Yu H."/>
            <person name="Teng C."/>
            <person name="Yan Y."/>
            <person name="Ping S."/>
            <person name="Wang Y."/>
            <person name="Lin M."/>
        </authorList>
    </citation>
    <scope>NUCLEOTIDE SEQUENCE [LARGE SCALE GENOMIC DNA]</scope>
    <source>
        <strain evidence="3">DSM 21396 / JCM 16679 / CGMCC 1.7299 / I-0</strain>
        <plasmid evidence="2">P3</plasmid>
    </source>
</reference>
<dbReference type="AlphaFoldDB" id="H8H342"/>
<evidence type="ECO:0000256" key="1">
    <source>
        <dbReference type="SAM" id="MobiDB-lite"/>
    </source>
</evidence>
<accession>H8H342</accession>
<protein>
    <submittedName>
        <fullName evidence="2">Uncharacterized protein</fullName>
    </submittedName>
</protein>
<evidence type="ECO:0000313" key="2">
    <source>
        <dbReference type="EMBL" id="AFD27939.1"/>
    </source>
</evidence>
<geneLocation type="plasmid" evidence="2 3">
    <name>P3</name>
</geneLocation>
<gene>
    <name evidence="2" type="ordered locus">DGo_PC0147</name>
</gene>
<dbReference type="KEGG" id="dgo:DGo_PC0147"/>
<organism evidence="2 3">
    <name type="scientific">Deinococcus gobiensis (strain DSM 21396 / JCM 16679 / CGMCC 1.7299 / I-0)</name>
    <dbReference type="NCBI Taxonomy" id="745776"/>
    <lineage>
        <taxon>Bacteria</taxon>
        <taxon>Thermotogati</taxon>
        <taxon>Deinococcota</taxon>
        <taxon>Deinococci</taxon>
        <taxon>Deinococcales</taxon>
        <taxon>Deinococcaceae</taxon>
        <taxon>Deinococcus</taxon>
    </lineage>
</organism>
<dbReference type="HOGENOM" id="CLU_2218769_0_0_0"/>
<dbReference type="EMBL" id="CP002194">
    <property type="protein sequence ID" value="AFD27939.1"/>
    <property type="molecule type" value="Genomic_DNA"/>
</dbReference>
<evidence type="ECO:0000313" key="3">
    <source>
        <dbReference type="Proteomes" id="UP000007575"/>
    </source>
</evidence>
<feature type="region of interest" description="Disordered" evidence="1">
    <location>
        <begin position="75"/>
        <end position="106"/>
    </location>
</feature>
<keyword evidence="2" id="KW-0614">Plasmid</keyword>
<feature type="compositionally biased region" description="Polar residues" evidence="1">
    <location>
        <begin position="85"/>
        <end position="100"/>
    </location>
</feature>
<sequence length="106" mass="12367">MKAAAPETYRQDLLRLRYLRARFGSMRRPTYNCDFWRTALRKALSVEDFHAAERRADPTAAQRQADQAWVDAQLATHRKAREARSNIQPTLWQAATPQPTRNDHTM</sequence>